<name>A0A0R3VY65_TAEAS</name>
<dbReference type="EMBL" id="UYRS01001513">
    <property type="protein sequence ID" value="VDK24966.1"/>
    <property type="molecule type" value="Genomic_DNA"/>
</dbReference>
<dbReference type="OrthoDB" id="10377352at2759"/>
<evidence type="ECO:0000313" key="3">
    <source>
        <dbReference type="WBParaSite" id="TASK_0000235901-mRNA-1"/>
    </source>
</evidence>
<keyword evidence="2" id="KW-1185">Reference proteome</keyword>
<organism evidence="3">
    <name type="scientific">Taenia asiatica</name>
    <name type="common">Asian tapeworm</name>
    <dbReference type="NCBI Taxonomy" id="60517"/>
    <lineage>
        <taxon>Eukaryota</taxon>
        <taxon>Metazoa</taxon>
        <taxon>Spiralia</taxon>
        <taxon>Lophotrochozoa</taxon>
        <taxon>Platyhelminthes</taxon>
        <taxon>Cestoda</taxon>
        <taxon>Eucestoda</taxon>
        <taxon>Cyclophyllidea</taxon>
        <taxon>Taeniidae</taxon>
        <taxon>Taenia</taxon>
    </lineage>
</organism>
<accession>A0A0R3VY65</accession>
<dbReference type="WBParaSite" id="TASK_0000235901-mRNA-1">
    <property type="protein sequence ID" value="TASK_0000235901-mRNA-1"/>
    <property type="gene ID" value="TASK_0000235901"/>
</dbReference>
<protein>
    <submittedName>
        <fullName evidence="3">PMD domain-containing protein</fullName>
    </submittedName>
</protein>
<dbReference type="Proteomes" id="UP000282613">
    <property type="component" value="Unassembled WGS sequence"/>
</dbReference>
<sequence>MHFDPFSILPAAQNLMESILQPPDAFTTEVFQDWTLLMTLDGMNFIKDISENPASFMQLSPAHRNLCLGWFAFFYDYLPHTVDLYPGVKPFILLSRENHNFLTEFCQSLRQCLQEIFGMDPHYITVYHTWCQFYSSL</sequence>
<evidence type="ECO:0000313" key="2">
    <source>
        <dbReference type="Proteomes" id="UP000282613"/>
    </source>
</evidence>
<reference evidence="1 2" key="2">
    <citation type="submission" date="2018-11" db="EMBL/GenBank/DDBJ databases">
        <authorList>
            <consortium name="Pathogen Informatics"/>
        </authorList>
    </citation>
    <scope>NUCLEOTIDE SEQUENCE [LARGE SCALE GENOMIC DNA]</scope>
</reference>
<proteinExistence type="predicted"/>
<evidence type="ECO:0000313" key="1">
    <source>
        <dbReference type="EMBL" id="VDK24966.1"/>
    </source>
</evidence>
<gene>
    <name evidence="1" type="ORF">TASK_LOCUS2360</name>
</gene>
<dbReference type="AlphaFoldDB" id="A0A0R3VY65"/>
<reference evidence="3" key="1">
    <citation type="submission" date="2017-02" db="UniProtKB">
        <authorList>
            <consortium name="WormBaseParasite"/>
        </authorList>
    </citation>
    <scope>IDENTIFICATION</scope>
</reference>